<evidence type="ECO:0000259" key="5">
    <source>
        <dbReference type="PROSITE" id="PS50977"/>
    </source>
</evidence>
<name>U2T6P2_9ACTN</name>
<dbReference type="Pfam" id="PF00440">
    <property type="entry name" value="TetR_N"/>
    <property type="match status" value="1"/>
</dbReference>
<protein>
    <submittedName>
        <fullName evidence="6">Transcriptional regulator, TetR family</fullName>
    </submittedName>
</protein>
<evidence type="ECO:0000313" key="7">
    <source>
        <dbReference type="Proteomes" id="UP000016638"/>
    </source>
</evidence>
<dbReference type="Gene3D" id="1.10.10.60">
    <property type="entry name" value="Homeodomain-like"/>
    <property type="match status" value="1"/>
</dbReference>
<evidence type="ECO:0000256" key="2">
    <source>
        <dbReference type="ARBA" id="ARBA00023125"/>
    </source>
</evidence>
<dbReference type="InterPro" id="IPR001647">
    <property type="entry name" value="HTH_TetR"/>
</dbReference>
<organism evidence="6 7">
    <name type="scientific">Olsenella profusa F0195</name>
    <dbReference type="NCBI Taxonomy" id="1125712"/>
    <lineage>
        <taxon>Bacteria</taxon>
        <taxon>Bacillati</taxon>
        <taxon>Actinomycetota</taxon>
        <taxon>Coriobacteriia</taxon>
        <taxon>Coriobacteriales</taxon>
        <taxon>Atopobiaceae</taxon>
        <taxon>Olsenella</taxon>
    </lineage>
</organism>
<evidence type="ECO:0000256" key="3">
    <source>
        <dbReference type="ARBA" id="ARBA00023163"/>
    </source>
</evidence>
<evidence type="ECO:0000256" key="1">
    <source>
        <dbReference type="ARBA" id="ARBA00023015"/>
    </source>
</evidence>
<feature type="domain" description="HTH tetR-type" evidence="5">
    <location>
        <begin position="29"/>
        <end position="89"/>
    </location>
</feature>
<dbReference type="InterPro" id="IPR009057">
    <property type="entry name" value="Homeodomain-like_sf"/>
</dbReference>
<keyword evidence="7" id="KW-1185">Reference proteome</keyword>
<dbReference type="PRINTS" id="PR00455">
    <property type="entry name" value="HTHTETR"/>
</dbReference>
<dbReference type="PROSITE" id="PS50977">
    <property type="entry name" value="HTH_TETR_2"/>
    <property type="match status" value="1"/>
</dbReference>
<dbReference type="PANTHER" id="PTHR30055">
    <property type="entry name" value="HTH-TYPE TRANSCRIPTIONAL REGULATOR RUTR"/>
    <property type="match status" value="1"/>
</dbReference>
<dbReference type="Gene3D" id="1.10.357.10">
    <property type="entry name" value="Tetracycline Repressor, domain 2"/>
    <property type="match status" value="1"/>
</dbReference>
<dbReference type="PANTHER" id="PTHR30055:SF238">
    <property type="entry name" value="MYCOFACTOCIN BIOSYNTHESIS TRANSCRIPTIONAL REGULATOR MFTR-RELATED"/>
    <property type="match status" value="1"/>
</dbReference>
<dbReference type="InterPro" id="IPR050109">
    <property type="entry name" value="HTH-type_TetR-like_transc_reg"/>
</dbReference>
<dbReference type="STRING" id="1125712.HMPREF1316_0440"/>
<dbReference type="eggNOG" id="COG1309">
    <property type="taxonomic scope" value="Bacteria"/>
</dbReference>
<dbReference type="AlphaFoldDB" id="U2T6P2"/>
<dbReference type="PATRIC" id="fig|1125712.3.peg.1062"/>
<keyword evidence="2 4" id="KW-0238">DNA-binding</keyword>
<comment type="caution">
    <text evidence="6">The sequence shown here is derived from an EMBL/GenBank/DDBJ whole genome shotgun (WGS) entry which is preliminary data.</text>
</comment>
<dbReference type="SUPFAM" id="SSF46689">
    <property type="entry name" value="Homeodomain-like"/>
    <property type="match status" value="1"/>
</dbReference>
<sequence>MRETGQADRRGTSVRAVRARETWQGERLRSTRSRLRSCGLRLIAERGYDETTARDIAQAAGVSVMTFFRHFPSKEDVILGMPPDSAAIVVAERTLGTAGEDARPLDVAHTVLDAVVGELGGEGLSDVALRLAIVHENPTLLRALYARVPRWEQVVATLLSPSLRTDDDDFATHLTAAAMVLYWVEVMREWSHRGGTDADAALLRTVADEAGEALAASGAH</sequence>
<evidence type="ECO:0000313" key="6">
    <source>
        <dbReference type="EMBL" id="ERL08724.1"/>
    </source>
</evidence>
<keyword evidence="3" id="KW-0804">Transcription</keyword>
<proteinExistence type="predicted"/>
<dbReference type="EMBL" id="AWEZ01000043">
    <property type="protein sequence ID" value="ERL08724.1"/>
    <property type="molecule type" value="Genomic_DNA"/>
</dbReference>
<gene>
    <name evidence="6" type="ORF">HMPREF1316_0440</name>
</gene>
<keyword evidence="1" id="KW-0805">Transcription regulation</keyword>
<dbReference type="Proteomes" id="UP000016638">
    <property type="component" value="Unassembled WGS sequence"/>
</dbReference>
<evidence type="ECO:0000256" key="4">
    <source>
        <dbReference type="PROSITE-ProRule" id="PRU00335"/>
    </source>
</evidence>
<feature type="DNA-binding region" description="H-T-H motif" evidence="4">
    <location>
        <begin position="52"/>
        <end position="71"/>
    </location>
</feature>
<reference evidence="6 7" key="1">
    <citation type="submission" date="2013-08" db="EMBL/GenBank/DDBJ databases">
        <authorList>
            <person name="Durkin A.S."/>
            <person name="Haft D.R."/>
            <person name="McCorrison J."/>
            <person name="Torralba M."/>
            <person name="Gillis M."/>
            <person name="Haft D.H."/>
            <person name="Methe B."/>
            <person name="Sutton G."/>
            <person name="Nelson K.E."/>
        </authorList>
    </citation>
    <scope>NUCLEOTIDE SEQUENCE [LARGE SCALE GENOMIC DNA]</scope>
    <source>
        <strain evidence="6 7">F0195</strain>
    </source>
</reference>
<dbReference type="OrthoDB" id="8688418at2"/>
<dbReference type="RefSeq" id="WP_021725864.1">
    <property type="nucleotide sequence ID" value="NZ_AWEZ01000043.1"/>
</dbReference>
<accession>U2T6P2</accession>
<dbReference type="GO" id="GO:0003700">
    <property type="term" value="F:DNA-binding transcription factor activity"/>
    <property type="evidence" value="ECO:0007669"/>
    <property type="project" value="TreeGrafter"/>
</dbReference>
<dbReference type="GO" id="GO:0000976">
    <property type="term" value="F:transcription cis-regulatory region binding"/>
    <property type="evidence" value="ECO:0007669"/>
    <property type="project" value="TreeGrafter"/>
</dbReference>